<dbReference type="GO" id="GO:0042981">
    <property type="term" value="P:regulation of apoptotic process"/>
    <property type="evidence" value="ECO:0007669"/>
    <property type="project" value="InterPro"/>
</dbReference>
<feature type="region of interest" description="Disordered" evidence="1">
    <location>
        <begin position="99"/>
        <end position="176"/>
    </location>
</feature>
<dbReference type="OrthoDB" id="10064012at2759"/>
<evidence type="ECO:0000313" key="2">
    <source>
        <dbReference type="EMBL" id="CAD6197699.1"/>
    </source>
</evidence>
<dbReference type="InterPro" id="IPR038991">
    <property type="entry name" value="CAAP1"/>
</dbReference>
<dbReference type="PANTHER" id="PTHR14740">
    <property type="entry name" value="CASPASE ACTIVITY AND APOPTOSIS INHIBITOR 1"/>
    <property type="match status" value="1"/>
</dbReference>
<keyword evidence="3" id="KW-1185">Reference proteome</keyword>
<evidence type="ECO:0000256" key="1">
    <source>
        <dbReference type="SAM" id="MobiDB-lite"/>
    </source>
</evidence>
<feature type="compositionally biased region" description="Low complexity" evidence="1">
    <location>
        <begin position="101"/>
        <end position="110"/>
    </location>
</feature>
<dbReference type="PANTHER" id="PTHR14740:SF3">
    <property type="entry name" value="CASPASE ACTIVITY AND APOPTOSIS INHIBITOR 1"/>
    <property type="match status" value="1"/>
</dbReference>
<evidence type="ECO:0000313" key="3">
    <source>
        <dbReference type="Proteomes" id="UP000835052"/>
    </source>
</evidence>
<dbReference type="Pfam" id="PF15335">
    <property type="entry name" value="CAAP1"/>
    <property type="match status" value="1"/>
</dbReference>
<gene>
    <name evidence="2" type="ORF">CAUJ_LOCUS13608</name>
</gene>
<organism evidence="2 3">
    <name type="scientific">Caenorhabditis auriculariae</name>
    <dbReference type="NCBI Taxonomy" id="2777116"/>
    <lineage>
        <taxon>Eukaryota</taxon>
        <taxon>Metazoa</taxon>
        <taxon>Ecdysozoa</taxon>
        <taxon>Nematoda</taxon>
        <taxon>Chromadorea</taxon>
        <taxon>Rhabditida</taxon>
        <taxon>Rhabditina</taxon>
        <taxon>Rhabditomorpha</taxon>
        <taxon>Rhabditoidea</taxon>
        <taxon>Rhabditidae</taxon>
        <taxon>Peloderinae</taxon>
        <taxon>Caenorhabditis</taxon>
    </lineage>
</organism>
<comment type="caution">
    <text evidence="2">The sequence shown here is derived from an EMBL/GenBank/DDBJ whole genome shotgun (WGS) entry which is preliminary data.</text>
</comment>
<feature type="region of interest" description="Disordered" evidence="1">
    <location>
        <begin position="1"/>
        <end position="22"/>
    </location>
</feature>
<name>A0A8S1HPB3_9PELO</name>
<reference evidence="2" key="1">
    <citation type="submission" date="2020-10" db="EMBL/GenBank/DDBJ databases">
        <authorList>
            <person name="Kikuchi T."/>
        </authorList>
    </citation>
    <scope>NUCLEOTIDE SEQUENCE</scope>
    <source>
        <strain evidence="2">NKZ352</strain>
    </source>
</reference>
<dbReference type="AlphaFoldDB" id="A0A8S1HPB3"/>
<protein>
    <submittedName>
        <fullName evidence="2">Uncharacterized protein</fullName>
    </submittedName>
</protein>
<sequence length="176" mass="19198">MKITVESKPDENVSEKPLPKETLNKENILKDEAMLALVSLSHFIDEPQKLGEQCIFSLSWEVIEAMMPTFLKAKSKEEVLQCVVSELEGMSRKRIQCVIDGTEPGSSSSESETEPEQNVQLENGFSQTQSPTICSKVGESQVSTASANTSAADSGEIDSTKEASVCSETFSDVELE</sequence>
<accession>A0A8S1HPB3</accession>
<feature type="compositionally biased region" description="Low complexity" evidence="1">
    <location>
        <begin position="143"/>
        <end position="154"/>
    </location>
</feature>
<dbReference type="EMBL" id="CAJGYM010000102">
    <property type="protein sequence ID" value="CAD6197699.1"/>
    <property type="molecule type" value="Genomic_DNA"/>
</dbReference>
<proteinExistence type="predicted"/>
<feature type="compositionally biased region" description="Polar residues" evidence="1">
    <location>
        <begin position="117"/>
        <end position="142"/>
    </location>
</feature>
<dbReference type="Proteomes" id="UP000835052">
    <property type="component" value="Unassembled WGS sequence"/>
</dbReference>